<dbReference type="PANTHER" id="PTHR43415:SF3">
    <property type="entry name" value="GNAT-FAMILY ACETYLTRANSFERASE"/>
    <property type="match status" value="1"/>
</dbReference>
<comment type="pathway">
    <text evidence="1">Siderophore biosynthesis.</text>
</comment>
<dbReference type="Proteomes" id="UP000095591">
    <property type="component" value="Unassembled WGS sequence"/>
</dbReference>
<dbReference type="Pfam" id="PF13302">
    <property type="entry name" value="Acetyltransf_3"/>
    <property type="match status" value="1"/>
</dbReference>
<dbReference type="GO" id="GO:0019290">
    <property type="term" value="P:siderophore biosynthetic process"/>
    <property type="evidence" value="ECO:0007669"/>
    <property type="project" value="InterPro"/>
</dbReference>
<dbReference type="EC" id="2.3.1.57" evidence="3"/>
<organism evidence="3 4">
    <name type="scientific">Parabacteroides distasonis</name>
    <dbReference type="NCBI Taxonomy" id="823"/>
    <lineage>
        <taxon>Bacteria</taxon>
        <taxon>Pseudomonadati</taxon>
        <taxon>Bacteroidota</taxon>
        <taxon>Bacteroidia</taxon>
        <taxon>Bacteroidales</taxon>
        <taxon>Tannerellaceae</taxon>
        <taxon>Parabacteroides</taxon>
    </lineage>
</organism>
<gene>
    <name evidence="3" type="primary">speG</name>
    <name evidence="3" type="ORF">ERS852429_00814</name>
</gene>
<keyword evidence="3" id="KW-0808">Transferase</keyword>
<proteinExistence type="predicted"/>
<evidence type="ECO:0000256" key="1">
    <source>
        <dbReference type="ARBA" id="ARBA00004924"/>
    </source>
</evidence>
<name>A0A173S028_PARDI</name>
<dbReference type="Gene3D" id="3.40.630.30">
    <property type="match status" value="1"/>
</dbReference>
<accession>A0A173S028</accession>
<evidence type="ECO:0000313" key="4">
    <source>
        <dbReference type="Proteomes" id="UP000095591"/>
    </source>
</evidence>
<dbReference type="EMBL" id="CYXP01000001">
    <property type="protein sequence ID" value="CUM83652.1"/>
    <property type="molecule type" value="Genomic_DNA"/>
</dbReference>
<sequence length="171" mass="20022">MLLSNDRVRLRALEPEDLELLYRWENDPELWEVGNTLAPYSRYILKEYIAGSDRSIYESRQLRFMIEECDTGTCVGIVDLFDFEPHPNRAACGIMLDRRYQGRGFAMEALRLLMEYAYTFLKLHQLYVHIPVANEPSKKLFTRLGFVEAGTLKDWIRTPDGYSDVCIMQLI</sequence>
<reference evidence="3 4" key="1">
    <citation type="submission" date="2015-09" db="EMBL/GenBank/DDBJ databases">
        <authorList>
            <consortium name="Pathogen Informatics"/>
        </authorList>
    </citation>
    <scope>NUCLEOTIDE SEQUENCE [LARGE SCALE GENOMIC DNA]</scope>
    <source>
        <strain evidence="3 4">2789STDY5608872</strain>
    </source>
</reference>
<keyword evidence="3" id="KW-0012">Acyltransferase</keyword>
<dbReference type="RefSeq" id="WP_057318820.1">
    <property type="nucleotide sequence ID" value="NZ_CYXP01000001.1"/>
</dbReference>
<evidence type="ECO:0000259" key="2">
    <source>
        <dbReference type="PROSITE" id="PS51186"/>
    </source>
</evidence>
<dbReference type="GO" id="GO:0004145">
    <property type="term" value="F:diamine N-acetyltransferase activity"/>
    <property type="evidence" value="ECO:0007669"/>
    <property type="project" value="UniProtKB-EC"/>
</dbReference>
<dbReference type="SMART" id="SM01006">
    <property type="entry name" value="AlcB"/>
    <property type="match status" value="1"/>
</dbReference>
<dbReference type="InterPro" id="IPR019432">
    <property type="entry name" value="Acyltransferase_MbtK/IucB-like"/>
</dbReference>
<evidence type="ECO:0000313" key="3">
    <source>
        <dbReference type="EMBL" id="CUM83652.1"/>
    </source>
</evidence>
<dbReference type="PANTHER" id="PTHR43415">
    <property type="entry name" value="SPERMIDINE N(1)-ACETYLTRANSFERASE"/>
    <property type="match status" value="1"/>
</dbReference>
<protein>
    <submittedName>
        <fullName evidence="3">Spermidine N(1)-acetyltransferase</fullName>
        <ecNumber evidence="3">2.3.1.57</ecNumber>
    </submittedName>
</protein>
<dbReference type="InterPro" id="IPR016181">
    <property type="entry name" value="Acyl_CoA_acyltransferase"/>
</dbReference>
<dbReference type="InterPro" id="IPR000182">
    <property type="entry name" value="GNAT_dom"/>
</dbReference>
<dbReference type="SUPFAM" id="SSF55729">
    <property type="entry name" value="Acyl-CoA N-acyltransferases (Nat)"/>
    <property type="match status" value="1"/>
</dbReference>
<feature type="domain" description="N-acetyltransferase" evidence="2">
    <location>
        <begin position="8"/>
        <end position="169"/>
    </location>
</feature>
<dbReference type="AlphaFoldDB" id="A0A173S028"/>
<dbReference type="PROSITE" id="PS51186">
    <property type="entry name" value="GNAT"/>
    <property type="match status" value="1"/>
</dbReference>